<dbReference type="EMBL" id="FODH01000001">
    <property type="protein sequence ID" value="SEN51608.1"/>
    <property type="molecule type" value="Genomic_DNA"/>
</dbReference>
<sequence length="192" mass="21182">MKKLSFIVLSVLILILSVPSLSSAATKSSSPKSTTKPKPTIVASGKLKGTITWQYNDYVGTKPDVGAEIYLIPVKLKKNSLAISDFVKVADKKITAKSVGIYYTVANGYGNFEINNIPVGDYVIYVVSMKTLRDVLTPYNDETANKLLKPYIKNWNDFLKGSIQASKSVIDTMTVEKNQTIDFSFDFGNTVY</sequence>
<dbReference type="Proteomes" id="UP000683429">
    <property type="component" value="Chromosome"/>
</dbReference>
<gene>
    <name evidence="2" type="ORF">KP014_21330</name>
    <name evidence="3" type="ORF">SAMN04487895_101765</name>
</gene>
<feature type="chain" id="PRO_5011674731" description="Carboxypeptidase regulatory-like domain-containing protein" evidence="1">
    <location>
        <begin position="25"/>
        <end position="192"/>
    </location>
</feature>
<keyword evidence="1" id="KW-0732">Signal</keyword>
<evidence type="ECO:0000313" key="5">
    <source>
        <dbReference type="Proteomes" id="UP000683429"/>
    </source>
</evidence>
<evidence type="ECO:0000256" key="1">
    <source>
        <dbReference type="SAM" id="SignalP"/>
    </source>
</evidence>
<feature type="signal peptide" evidence="1">
    <location>
        <begin position="1"/>
        <end position="24"/>
    </location>
</feature>
<protein>
    <recommendedName>
        <fullName evidence="6">Carboxypeptidase regulatory-like domain-containing protein</fullName>
    </recommendedName>
</protein>
<dbReference type="AlphaFoldDB" id="A0A1H8H7V9"/>
<evidence type="ECO:0000313" key="3">
    <source>
        <dbReference type="EMBL" id="SEN51608.1"/>
    </source>
</evidence>
<evidence type="ECO:0008006" key="6">
    <source>
        <dbReference type="Google" id="ProtNLM"/>
    </source>
</evidence>
<name>A0A1H8H7V9_9BACL</name>
<dbReference type="RefSeq" id="WP_051499342.1">
    <property type="nucleotide sequence ID" value="NZ_CP076607.1"/>
</dbReference>
<reference evidence="2 5" key="2">
    <citation type="submission" date="2021-06" db="EMBL/GenBank/DDBJ databases">
        <title>Whole genome sequence of Paenibacillus sophorae DSM23020 for comparative genomics.</title>
        <authorList>
            <person name="Kim M.-J."/>
            <person name="Lee G."/>
            <person name="Shin J.-H."/>
        </authorList>
    </citation>
    <scope>NUCLEOTIDE SEQUENCE [LARGE SCALE GENOMIC DNA]</scope>
    <source>
        <strain evidence="2 5">DSM 23020</strain>
    </source>
</reference>
<proteinExistence type="predicted"/>
<dbReference type="OrthoDB" id="2938283at2"/>
<dbReference type="STRING" id="1333845.SAMN04487895_101765"/>
<evidence type="ECO:0000313" key="4">
    <source>
        <dbReference type="Proteomes" id="UP000198809"/>
    </source>
</evidence>
<accession>A0A1H8H7V9</accession>
<reference evidence="3 4" key="1">
    <citation type="submission" date="2016-10" db="EMBL/GenBank/DDBJ databases">
        <authorList>
            <person name="de Groot N.N."/>
        </authorList>
    </citation>
    <scope>NUCLEOTIDE SEQUENCE [LARGE SCALE GENOMIC DNA]</scope>
    <source>
        <strain evidence="3 4">CGMCC 1.10238</strain>
    </source>
</reference>
<dbReference type="EMBL" id="CP076607">
    <property type="protein sequence ID" value="QWU14453.1"/>
    <property type="molecule type" value="Genomic_DNA"/>
</dbReference>
<dbReference type="Proteomes" id="UP000198809">
    <property type="component" value="Unassembled WGS sequence"/>
</dbReference>
<organism evidence="3 4">
    <name type="scientific">Paenibacillus sophorae</name>
    <dbReference type="NCBI Taxonomy" id="1333845"/>
    <lineage>
        <taxon>Bacteria</taxon>
        <taxon>Bacillati</taxon>
        <taxon>Bacillota</taxon>
        <taxon>Bacilli</taxon>
        <taxon>Bacillales</taxon>
        <taxon>Paenibacillaceae</taxon>
        <taxon>Paenibacillus</taxon>
    </lineage>
</organism>
<evidence type="ECO:0000313" key="2">
    <source>
        <dbReference type="EMBL" id="QWU14453.1"/>
    </source>
</evidence>
<keyword evidence="5" id="KW-1185">Reference proteome</keyword>